<keyword evidence="4 5" id="KW-0539">Nucleus</keyword>
<dbReference type="Pfam" id="PF00046">
    <property type="entry name" value="Homeodomain"/>
    <property type="match status" value="1"/>
</dbReference>
<evidence type="ECO:0000256" key="6">
    <source>
        <dbReference type="RuleBase" id="RU000682"/>
    </source>
</evidence>
<dbReference type="CDD" id="cd00086">
    <property type="entry name" value="homeodomain"/>
    <property type="match status" value="1"/>
</dbReference>
<feature type="domain" description="Homeobox" evidence="8">
    <location>
        <begin position="101"/>
        <end position="161"/>
    </location>
</feature>
<dbReference type="InterPro" id="IPR020479">
    <property type="entry name" value="HD_metazoa"/>
</dbReference>
<reference evidence="9" key="1">
    <citation type="submission" date="2025-08" db="UniProtKB">
        <authorList>
            <consortium name="Ensembl"/>
        </authorList>
    </citation>
    <scope>IDENTIFICATION</scope>
</reference>
<dbReference type="PRINTS" id="PR00024">
    <property type="entry name" value="HOMEOBOX"/>
</dbReference>
<evidence type="ECO:0000313" key="9">
    <source>
        <dbReference type="Ensembl" id="ENSEBUP00000023300.1"/>
    </source>
</evidence>
<dbReference type="Ensembl" id="ENSEBUT00000023876.1">
    <property type="protein sequence ID" value="ENSEBUP00000023300.1"/>
    <property type="gene ID" value="ENSEBUG00000014350.1"/>
</dbReference>
<accession>A0A8C4R2U3</accession>
<feature type="DNA-binding region" description="Homeobox" evidence="5">
    <location>
        <begin position="103"/>
        <end position="162"/>
    </location>
</feature>
<evidence type="ECO:0000256" key="3">
    <source>
        <dbReference type="ARBA" id="ARBA00023155"/>
    </source>
</evidence>
<evidence type="ECO:0000313" key="10">
    <source>
        <dbReference type="Proteomes" id="UP000694388"/>
    </source>
</evidence>
<feature type="region of interest" description="Disordered" evidence="7">
    <location>
        <begin position="174"/>
        <end position="195"/>
    </location>
</feature>
<evidence type="ECO:0000259" key="8">
    <source>
        <dbReference type="PROSITE" id="PS50071"/>
    </source>
</evidence>
<dbReference type="InterPro" id="IPR017970">
    <property type="entry name" value="Homeobox_CS"/>
</dbReference>
<proteinExistence type="predicted"/>
<reference evidence="9" key="2">
    <citation type="submission" date="2025-09" db="UniProtKB">
        <authorList>
            <consortium name="Ensembl"/>
        </authorList>
    </citation>
    <scope>IDENTIFICATION</scope>
</reference>
<feature type="compositionally biased region" description="Basic and acidic residues" evidence="7">
    <location>
        <begin position="183"/>
        <end position="192"/>
    </location>
</feature>
<dbReference type="PROSITE" id="PS00027">
    <property type="entry name" value="HOMEOBOX_1"/>
    <property type="match status" value="1"/>
</dbReference>
<dbReference type="GO" id="GO:0005634">
    <property type="term" value="C:nucleus"/>
    <property type="evidence" value="ECO:0007669"/>
    <property type="project" value="UniProtKB-SubCell"/>
</dbReference>
<dbReference type="Gene3D" id="1.10.10.60">
    <property type="entry name" value="Homeodomain-like"/>
    <property type="match status" value="1"/>
</dbReference>
<name>A0A8C4R2U3_EPTBU</name>
<dbReference type="GO" id="GO:0000981">
    <property type="term" value="F:DNA-binding transcription factor activity, RNA polymerase II-specific"/>
    <property type="evidence" value="ECO:0007669"/>
    <property type="project" value="InterPro"/>
</dbReference>
<comment type="subcellular location">
    <subcellularLocation>
        <location evidence="1 5 6">Nucleus</location>
    </subcellularLocation>
</comment>
<evidence type="ECO:0000256" key="7">
    <source>
        <dbReference type="SAM" id="MobiDB-lite"/>
    </source>
</evidence>
<dbReference type="SUPFAM" id="SSF46689">
    <property type="entry name" value="Homeodomain-like"/>
    <property type="match status" value="1"/>
</dbReference>
<evidence type="ECO:0000256" key="4">
    <source>
        <dbReference type="ARBA" id="ARBA00023242"/>
    </source>
</evidence>
<dbReference type="InterPro" id="IPR009057">
    <property type="entry name" value="Homeodomain-like_sf"/>
</dbReference>
<dbReference type="InterPro" id="IPR001356">
    <property type="entry name" value="HD"/>
</dbReference>
<sequence>MEGNGSRFCERRCRSFMIEDILSSGCSNGFNKFKYPAELLQPLWFGSLGLFLPGTCVNAGSQLLQMDPPDGLSCLVPNTRSLFPMDPWPMPSMSRSLWPPKRCRRSRTVFTEPQLLGLERRFEKQKYLSTPDRMDLAETLGLNHFQVKTWYQNRRMKWKKKMLQKGGEEVLKKRKCCPKRQSSRQDHSEPRMSRTVCGRAIGTVIEYRGSGIGDVSSPDGDSRACCNLSAEFSLLFVHSPSSRPTSTVHTGQQTTYLSSESSPKAIRWSPRPG</sequence>
<dbReference type="GO" id="GO:0003677">
    <property type="term" value="F:DNA binding"/>
    <property type="evidence" value="ECO:0007669"/>
    <property type="project" value="UniProtKB-UniRule"/>
</dbReference>
<feature type="compositionally biased region" description="Polar residues" evidence="7">
    <location>
        <begin position="240"/>
        <end position="262"/>
    </location>
</feature>
<dbReference type="PANTHER" id="PTHR24333:SF11">
    <property type="entry name" value="HOMEOBOX PROTEIN BARH-LIKE 1B"/>
    <property type="match status" value="1"/>
</dbReference>
<dbReference type="PROSITE" id="PS50071">
    <property type="entry name" value="HOMEOBOX_2"/>
    <property type="match status" value="1"/>
</dbReference>
<dbReference type="AlphaFoldDB" id="A0A8C4R2U3"/>
<keyword evidence="10" id="KW-1185">Reference proteome</keyword>
<evidence type="ECO:0000256" key="5">
    <source>
        <dbReference type="PROSITE-ProRule" id="PRU00108"/>
    </source>
</evidence>
<evidence type="ECO:0000256" key="2">
    <source>
        <dbReference type="ARBA" id="ARBA00023125"/>
    </source>
</evidence>
<evidence type="ECO:0000256" key="1">
    <source>
        <dbReference type="ARBA" id="ARBA00004123"/>
    </source>
</evidence>
<dbReference type="Proteomes" id="UP000694388">
    <property type="component" value="Unplaced"/>
</dbReference>
<protein>
    <recommendedName>
        <fullName evidence="8">Homeobox domain-containing protein</fullName>
    </recommendedName>
</protein>
<keyword evidence="2 5" id="KW-0238">DNA-binding</keyword>
<organism evidence="9 10">
    <name type="scientific">Eptatretus burgeri</name>
    <name type="common">Inshore hagfish</name>
    <dbReference type="NCBI Taxonomy" id="7764"/>
    <lineage>
        <taxon>Eukaryota</taxon>
        <taxon>Metazoa</taxon>
        <taxon>Chordata</taxon>
        <taxon>Craniata</taxon>
        <taxon>Vertebrata</taxon>
        <taxon>Cyclostomata</taxon>
        <taxon>Myxini</taxon>
        <taxon>Myxiniformes</taxon>
        <taxon>Myxinidae</taxon>
        <taxon>Eptatretinae</taxon>
        <taxon>Eptatretus</taxon>
    </lineage>
</organism>
<dbReference type="SMART" id="SM00389">
    <property type="entry name" value="HOX"/>
    <property type="match status" value="1"/>
</dbReference>
<keyword evidence="3 5" id="KW-0371">Homeobox</keyword>
<dbReference type="PANTHER" id="PTHR24333">
    <property type="entry name" value="HOMEO BOX HB9 LIKE A-RELATED"/>
    <property type="match status" value="1"/>
</dbReference>
<dbReference type="InterPro" id="IPR050848">
    <property type="entry name" value="Homeobox_TF"/>
</dbReference>
<dbReference type="GeneTree" id="ENSGT00940000168445"/>
<feature type="region of interest" description="Disordered" evidence="7">
    <location>
        <begin position="240"/>
        <end position="273"/>
    </location>
</feature>